<dbReference type="Gene3D" id="3.40.220.10">
    <property type="entry name" value="Leucine Aminopeptidase, subunit E, domain 1"/>
    <property type="match status" value="1"/>
</dbReference>
<dbReference type="Proteomes" id="UP000700334">
    <property type="component" value="Unassembled WGS sequence"/>
</dbReference>
<evidence type="ECO:0000313" key="3">
    <source>
        <dbReference type="EMBL" id="KAG8522576.1"/>
    </source>
</evidence>
<dbReference type="PANTHER" id="PTHR11106">
    <property type="entry name" value="GANGLIOSIDE INDUCED DIFFERENTIATION ASSOCIATED PROTEIN 2-RELATED"/>
    <property type="match status" value="1"/>
</dbReference>
<accession>A0A8J6DVR3</accession>
<keyword evidence="4" id="KW-1185">Reference proteome</keyword>
<dbReference type="PANTHER" id="PTHR11106:SF93">
    <property type="entry name" value="ADP-RIBOSE GLYCOHYDROLASE MACROD1"/>
    <property type="match status" value="1"/>
</dbReference>
<evidence type="ECO:0000313" key="4">
    <source>
        <dbReference type="Proteomes" id="UP000700334"/>
    </source>
</evidence>
<feature type="compositionally biased region" description="Low complexity" evidence="1">
    <location>
        <begin position="1"/>
        <end position="14"/>
    </location>
</feature>
<dbReference type="OrthoDB" id="6133115at2759"/>
<dbReference type="SMART" id="SM00506">
    <property type="entry name" value="A1pp"/>
    <property type="match status" value="1"/>
</dbReference>
<organism evidence="3 4">
    <name type="scientific">Galemys pyrenaicus</name>
    <name type="common">Iberian desman</name>
    <name type="synonym">Pyrenean desman</name>
    <dbReference type="NCBI Taxonomy" id="202257"/>
    <lineage>
        <taxon>Eukaryota</taxon>
        <taxon>Metazoa</taxon>
        <taxon>Chordata</taxon>
        <taxon>Craniata</taxon>
        <taxon>Vertebrata</taxon>
        <taxon>Euteleostomi</taxon>
        <taxon>Mammalia</taxon>
        <taxon>Eutheria</taxon>
        <taxon>Laurasiatheria</taxon>
        <taxon>Eulipotyphla</taxon>
        <taxon>Talpidae</taxon>
        <taxon>Galemys</taxon>
    </lineage>
</organism>
<dbReference type="AlphaFoldDB" id="A0A8J6DVR3"/>
<dbReference type="SUPFAM" id="SSF52949">
    <property type="entry name" value="Macro domain-like"/>
    <property type="match status" value="2"/>
</dbReference>
<sequence length="562" mass="58733">MGSPSLQSPSPSSLHQACRAGVRMASKGSALPGGGLARGCPHSTGVCAEVALPRGLTGVRTHLSPTRLSPTRLSPAARGHSAPPRRRQRAAKWSDLRGSPEDSAPARRRPTVPYSEAEAVSGPFPGLGCKAATQAPRWAGPAGPLLLRGAGWTLFLPSLTPLRFCSPSVDLPHGRRRSPGSTAGLVSSSWGGTDTRDLGECVWAGVSVGEAAVPAAPLIGVAWHIGTSCGLRGPPESVARLLPACLSGAGPRQEASPQTARGPDRALPALFPAVDGCIHRAAGPLLTDECRTLQSCETGKAKITGGYRLPAKYVIHTVGPIVHGEPSVGQAAELRSCYLSSLDLLLEHRLRSAAFPCISTGVFGEWGLGAEQGKMGVGPGSGRGPSGEAKLRTHSHPPAYTGYPNEAAAEVVLGSLREWLEQHKDKVDRLVICVFLEKDESIYLQRLPHYFPMGRYRECMASPAPAPAFPRHTPAGSHCPLPSSLTAPHGPPCPGLTHWGLPDLAPSSKGPEACSLVCAWPPPSLPWPRPQAPPNKDHPCCSAWCPALAGDTGGTRGGHSFR</sequence>
<dbReference type="InterPro" id="IPR002589">
    <property type="entry name" value="Macro_dom"/>
</dbReference>
<dbReference type="GO" id="GO:0006974">
    <property type="term" value="P:DNA damage response"/>
    <property type="evidence" value="ECO:0007669"/>
    <property type="project" value="TreeGrafter"/>
</dbReference>
<feature type="region of interest" description="Disordered" evidence="1">
    <location>
        <begin position="376"/>
        <end position="400"/>
    </location>
</feature>
<dbReference type="Pfam" id="PF01661">
    <property type="entry name" value="Macro"/>
    <property type="match status" value="1"/>
</dbReference>
<gene>
    <name evidence="3" type="ORF">J0S82_014572</name>
</gene>
<evidence type="ECO:0000259" key="2">
    <source>
        <dbReference type="PROSITE" id="PS51154"/>
    </source>
</evidence>
<protein>
    <submittedName>
        <fullName evidence="3">ADP-ribose glycohydrolase MACROD1</fullName>
    </submittedName>
</protein>
<dbReference type="GO" id="GO:0140293">
    <property type="term" value="F:ADP-ribosylglutamate hydrolase activity"/>
    <property type="evidence" value="ECO:0007669"/>
    <property type="project" value="TreeGrafter"/>
</dbReference>
<feature type="domain" description="Macro" evidence="2">
    <location>
        <begin position="226"/>
        <end position="451"/>
    </location>
</feature>
<reference evidence="3" key="1">
    <citation type="journal article" date="2021" name="Evol. Appl.">
        <title>The genome of the Pyrenean desman and the effects of bottlenecks and inbreeding on the genomic landscape of an endangered species.</title>
        <authorList>
            <person name="Escoda L."/>
            <person name="Castresana J."/>
        </authorList>
    </citation>
    <scope>NUCLEOTIDE SEQUENCE</scope>
    <source>
        <strain evidence="3">IBE-C5619</strain>
    </source>
</reference>
<dbReference type="PROSITE" id="PS51154">
    <property type="entry name" value="MACRO"/>
    <property type="match status" value="1"/>
</dbReference>
<evidence type="ECO:0000256" key="1">
    <source>
        <dbReference type="SAM" id="MobiDB-lite"/>
    </source>
</evidence>
<proteinExistence type="predicted"/>
<dbReference type="GO" id="GO:0140291">
    <property type="term" value="P:peptidyl-glutamate ADP-deribosylation"/>
    <property type="evidence" value="ECO:0007669"/>
    <property type="project" value="TreeGrafter"/>
</dbReference>
<dbReference type="GO" id="GO:0005654">
    <property type="term" value="C:nucleoplasm"/>
    <property type="evidence" value="ECO:0007669"/>
    <property type="project" value="TreeGrafter"/>
</dbReference>
<dbReference type="InterPro" id="IPR043472">
    <property type="entry name" value="Macro_dom-like"/>
</dbReference>
<feature type="compositionally biased region" description="Gly residues" evidence="1">
    <location>
        <begin position="376"/>
        <end position="385"/>
    </location>
</feature>
<comment type="caution">
    <text evidence="3">The sequence shown here is derived from an EMBL/GenBank/DDBJ whole genome shotgun (WGS) entry which is preliminary data.</text>
</comment>
<name>A0A8J6DVR3_GALPY</name>
<dbReference type="EMBL" id="JAGFMF010011432">
    <property type="protein sequence ID" value="KAG8522576.1"/>
    <property type="molecule type" value="Genomic_DNA"/>
</dbReference>
<feature type="region of interest" description="Disordered" evidence="1">
    <location>
        <begin position="1"/>
        <end position="30"/>
    </location>
</feature>
<feature type="region of interest" description="Disordered" evidence="1">
    <location>
        <begin position="58"/>
        <end position="117"/>
    </location>
</feature>
<feature type="compositionally biased region" description="Polar residues" evidence="1">
    <location>
        <begin position="63"/>
        <end position="72"/>
    </location>
</feature>
<dbReference type="GO" id="GO:0042278">
    <property type="term" value="P:purine nucleoside metabolic process"/>
    <property type="evidence" value="ECO:0007669"/>
    <property type="project" value="TreeGrafter"/>
</dbReference>